<proteinExistence type="predicted"/>
<protein>
    <submittedName>
        <fullName evidence="9">PTS sugar transporter subunit IIB</fullName>
    </submittedName>
</protein>
<evidence type="ECO:0000256" key="4">
    <source>
        <dbReference type="ARBA" id="ARBA00022679"/>
    </source>
</evidence>
<dbReference type="InterPro" id="IPR013012">
    <property type="entry name" value="PTS_EIIB_3"/>
</dbReference>
<name>A0A7G9GJ65_9FIRM</name>
<dbReference type="Pfam" id="PF02302">
    <property type="entry name" value="PTS_IIB"/>
    <property type="match status" value="1"/>
</dbReference>
<evidence type="ECO:0000256" key="1">
    <source>
        <dbReference type="ARBA" id="ARBA00022448"/>
    </source>
</evidence>
<dbReference type="InterPro" id="IPR051819">
    <property type="entry name" value="PTS_sugar-specific_EIIB"/>
</dbReference>
<evidence type="ECO:0000256" key="5">
    <source>
        <dbReference type="ARBA" id="ARBA00022683"/>
    </source>
</evidence>
<feature type="domain" description="PTS EIIB type-3" evidence="8">
    <location>
        <begin position="1"/>
        <end position="103"/>
    </location>
</feature>
<evidence type="ECO:0000256" key="7">
    <source>
        <dbReference type="PROSITE-ProRule" id="PRU00423"/>
    </source>
</evidence>
<dbReference type="AlphaFoldDB" id="A0A7G9GJ65"/>
<gene>
    <name evidence="9" type="ORF">H9Q80_11190</name>
</gene>
<dbReference type="InterPro" id="IPR003501">
    <property type="entry name" value="PTS_EIIB_2/3"/>
</dbReference>
<keyword evidence="5" id="KW-0598">Phosphotransferase system</keyword>
<sequence>MKILLLCCFGVSVDVLKKRMLQQIEEEQLDYTISVSALSEASLTGKDADVILLTPQVRFNLSKIKSLFPEKEVSCIDAQDFKQGNGQAVIAFVKNYLGNKDKK</sequence>
<dbReference type="GO" id="GO:0009401">
    <property type="term" value="P:phosphoenolpyruvate-dependent sugar phosphotransferase system"/>
    <property type="evidence" value="ECO:0007669"/>
    <property type="project" value="UniProtKB-KW"/>
</dbReference>
<evidence type="ECO:0000313" key="9">
    <source>
        <dbReference type="EMBL" id="QNM10847.1"/>
    </source>
</evidence>
<keyword evidence="10" id="KW-1185">Reference proteome</keyword>
<dbReference type="SUPFAM" id="SSF52794">
    <property type="entry name" value="PTS system IIB component-like"/>
    <property type="match status" value="1"/>
</dbReference>
<keyword evidence="3 9" id="KW-0762">Sugar transport</keyword>
<dbReference type="EMBL" id="CP060636">
    <property type="protein sequence ID" value="QNM10847.1"/>
    <property type="molecule type" value="Genomic_DNA"/>
</dbReference>
<dbReference type="InterPro" id="IPR036095">
    <property type="entry name" value="PTS_EIIB-like_sf"/>
</dbReference>
<organism evidence="9 10">
    <name type="scientific">[Eubacterium] hominis</name>
    <dbReference type="NCBI Taxonomy" id="2764325"/>
    <lineage>
        <taxon>Bacteria</taxon>
        <taxon>Bacillati</taxon>
        <taxon>Bacillota</taxon>
        <taxon>Erysipelotrichia</taxon>
        <taxon>Erysipelotrichales</taxon>
        <taxon>Erysipelotrichaceae</taxon>
        <taxon>Amedibacillus</taxon>
    </lineage>
</organism>
<evidence type="ECO:0000256" key="3">
    <source>
        <dbReference type="ARBA" id="ARBA00022597"/>
    </source>
</evidence>
<dbReference type="KEGG" id="ehn:H9Q80_11190"/>
<reference evidence="9 10" key="1">
    <citation type="submission" date="2020-08" db="EMBL/GenBank/DDBJ databases">
        <authorList>
            <person name="Liu C."/>
            <person name="Sun Q."/>
        </authorList>
    </citation>
    <scope>NUCLEOTIDE SEQUENCE [LARGE SCALE GENOMIC DNA]</scope>
    <source>
        <strain evidence="9 10">NSJ-61</strain>
    </source>
</reference>
<dbReference type="GO" id="GO:0016301">
    <property type="term" value="F:kinase activity"/>
    <property type="evidence" value="ECO:0007669"/>
    <property type="project" value="UniProtKB-KW"/>
</dbReference>
<evidence type="ECO:0000256" key="2">
    <source>
        <dbReference type="ARBA" id="ARBA00022553"/>
    </source>
</evidence>
<dbReference type="GO" id="GO:0008982">
    <property type="term" value="F:protein-N(PI)-phosphohistidine-sugar phosphotransferase activity"/>
    <property type="evidence" value="ECO:0007669"/>
    <property type="project" value="InterPro"/>
</dbReference>
<dbReference type="Proteomes" id="UP000515856">
    <property type="component" value="Chromosome"/>
</dbReference>
<evidence type="ECO:0000256" key="6">
    <source>
        <dbReference type="ARBA" id="ARBA00022777"/>
    </source>
</evidence>
<dbReference type="Gene3D" id="3.40.50.2300">
    <property type="match status" value="1"/>
</dbReference>
<evidence type="ECO:0000259" key="8">
    <source>
        <dbReference type="PROSITE" id="PS51100"/>
    </source>
</evidence>
<keyword evidence="1" id="KW-0813">Transport</keyword>
<feature type="modified residue" description="Phosphocysteine; by EIIA" evidence="7">
    <location>
        <position position="7"/>
    </location>
</feature>
<dbReference type="PANTHER" id="PTHR34581">
    <property type="entry name" value="PTS SYSTEM N,N'-DIACETYLCHITOBIOSE-SPECIFIC EIIB COMPONENT"/>
    <property type="match status" value="1"/>
</dbReference>
<dbReference type="PROSITE" id="PS51100">
    <property type="entry name" value="PTS_EIIB_TYPE_3"/>
    <property type="match status" value="1"/>
</dbReference>
<keyword evidence="2" id="KW-0597">Phosphoprotein</keyword>
<keyword evidence="4" id="KW-0808">Transferase</keyword>
<accession>A0A7G9GJ65</accession>
<dbReference type="RefSeq" id="WP_117454191.1">
    <property type="nucleotide sequence ID" value="NZ_CP060636.1"/>
</dbReference>
<keyword evidence="6" id="KW-0418">Kinase</keyword>
<dbReference type="PANTHER" id="PTHR34581:SF2">
    <property type="entry name" value="PTS SYSTEM N,N'-DIACETYLCHITOBIOSE-SPECIFIC EIIB COMPONENT"/>
    <property type="match status" value="1"/>
</dbReference>
<evidence type="ECO:0000313" key="10">
    <source>
        <dbReference type="Proteomes" id="UP000515856"/>
    </source>
</evidence>